<gene>
    <name evidence="4" type="ORF">J4E00_10845</name>
</gene>
<feature type="domain" description="GEVED" evidence="3">
    <location>
        <begin position="665"/>
        <end position="743"/>
    </location>
</feature>
<keyword evidence="5" id="KW-1185">Reference proteome</keyword>
<dbReference type="Pfam" id="PF18962">
    <property type="entry name" value="Por_Secre_tail"/>
    <property type="match status" value="1"/>
</dbReference>
<proteinExistence type="predicted"/>
<accession>A0ABS3QFI5</accession>
<feature type="signal peptide" evidence="1">
    <location>
        <begin position="1"/>
        <end position="26"/>
    </location>
</feature>
<sequence length="833" mass="84604">MKKNITHLLTLALGALGLATAPMAQAAYVPVTVTGYNADVVANGTGTSINSTTIGIDAGGYVFMAQDYNPTGTSYLPNSGLINSAATAGVTFQMASYAGNNSLRIPASGTGTGTGTGTLTFATPQSAGEVYLMATSGSGAATVDMTVTFSDGTTQVFSGQTVSDWYGGANYAVLGLGRVQRGVENRENSASDPRLYQIRLTIAAANFAKQIQSIAFSKTSTSGVLNVMGVTINSVCNGTPAAGTPTSTTASACVGNSFTLNTTGAAFGSGISYQWQSSPAGANTFTNLGTSQATSAYTVANQTAATDYRVVVTCAGSTLSSSSAVIAVAQSSFLNCYCTPTGGSCTSEWIRGVSFGALSNTSTCTTGGYVSYTSNTALTTTLAPGSTYPLTLDLHINATNSQAGVWIDYDHSGTFDASEYTLIGTGPATGFTSLDLSLTGSVAVPATALTGPTRMRVRSNNGGVVGNQACFNSYFGEVEDYLVTIAAATACSGTPTGGTATASAAAVCPATSFVLRASGYTTNATGLSYQWQSSPAGANTFTAISGATTVPYTVPSLTANTDYRLQITCAGSGASALSVPVSVTLSPFTQCYCTPTYVSGGNSDIIRTVTVGTLASNTGTLANAAPYYHDYSSQQPATLAIPSLPVSGTTNITLTFGSDVNQYSALWIDFNHNGIFDATEYFTLGTNAGTNGTAVIPVAVPAAALLGQTKLRVRGGDDLVPLATQACGASQSDYGEAEDYLVNLVVATASRSGQANVALSAFPNPATAALTVQVGIVGPQAQVALTDLTGKVLQTALVANQSAHFNMSGLAAGIYLVRYQDANNTQTIKVSKQ</sequence>
<feature type="domain" description="Secretion system C-terminal sorting" evidence="2">
    <location>
        <begin position="762"/>
        <end position="829"/>
    </location>
</feature>
<protein>
    <submittedName>
        <fullName evidence="4">T9SS type A sorting domain-containing protein</fullName>
    </submittedName>
</protein>
<feature type="chain" id="PRO_5046076611" evidence="1">
    <location>
        <begin position="27"/>
        <end position="833"/>
    </location>
</feature>
<dbReference type="Pfam" id="PF20009">
    <property type="entry name" value="GEVED"/>
    <property type="match status" value="2"/>
</dbReference>
<reference evidence="4 5" key="1">
    <citation type="submission" date="2021-03" db="EMBL/GenBank/DDBJ databases">
        <authorList>
            <person name="Kim M.K."/>
        </authorList>
    </citation>
    <scope>NUCLEOTIDE SEQUENCE [LARGE SCALE GENOMIC DNA]</scope>
    <source>
        <strain evidence="4 5">BT442</strain>
    </source>
</reference>
<dbReference type="InterPro" id="IPR026444">
    <property type="entry name" value="Secre_tail"/>
</dbReference>
<dbReference type="InterPro" id="IPR045474">
    <property type="entry name" value="GEVED"/>
</dbReference>
<evidence type="ECO:0000259" key="3">
    <source>
        <dbReference type="Pfam" id="PF20009"/>
    </source>
</evidence>
<evidence type="ECO:0000256" key="1">
    <source>
        <dbReference type="SAM" id="SignalP"/>
    </source>
</evidence>
<dbReference type="NCBIfam" id="TIGR04183">
    <property type="entry name" value="Por_Secre_tail"/>
    <property type="match status" value="1"/>
</dbReference>
<evidence type="ECO:0000313" key="5">
    <source>
        <dbReference type="Proteomes" id="UP000664369"/>
    </source>
</evidence>
<organism evidence="4 5">
    <name type="scientific">Hymenobacter negativus</name>
    <dbReference type="NCBI Taxonomy" id="2795026"/>
    <lineage>
        <taxon>Bacteria</taxon>
        <taxon>Pseudomonadati</taxon>
        <taxon>Bacteroidota</taxon>
        <taxon>Cytophagia</taxon>
        <taxon>Cytophagales</taxon>
        <taxon>Hymenobacteraceae</taxon>
        <taxon>Hymenobacter</taxon>
    </lineage>
</organism>
<evidence type="ECO:0000313" key="4">
    <source>
        <dbReference type="EMBL" id="MBO2009549.1"/>
    </source>
</evidence>
<name>A0ABS3QFI5_9BACT</name>
<dbReference type="EMBL" id="JAGETZ010000004">
    <property type="protein sequence ID" value="MBO2009549.1"/>
    <property type="molecule type" value="Genomic_DNA"/>
</dbReference>
<comment type="caution">
    <text evidence="4">The sequence shown here is derived from an EMBL/GenBank/DDBJ whole genome shotgun (WGS) entry which is preliminary data.</text>
</comment>
<dbReference type="RefSeq" id="WP_208175177.1">
    <property type="nucleotide sequence ID" value="NZ_JAGETZ010000004.1"/>
</dbReference>
<feature type="domain" description="GEVED" evidence="3">
    <location>
        <begin position="404"/>
        <end position="484"/>
    </location>
</feature>
<dbReference type="Gene3D" id="2.60.40.2700">
    <property type="match status" value="1"/>
</dbReference>
<keyword evidence="1" id="KW-0732">Signal</keyword>
<dbReference type="Proteomes" id="UP000664369">
    <property type="component" value="Unassembled WGS sequence"/>
</dbReference>
<evidence type="ECO:0000259" key="2">
    <source>
        <dbReference type="Pfam" id="PF18962"/>
    </source>
</evidence>